<dbReference type="InterPro" id="IPR019559">
    <property type="entry name" value="Cullin_neddylation_domain"/>
</dbReference>
<dbReference type="EMBL" id="JANKHO010000006">
    <property type="protein sequence ID" value="KAJ3517936.1"/>
    <property type="molecule type" value="Genomic_DNA"/>
</dbReference>
<feature type="region of interest" description="Disordered" evidence="6">
    <location>
        <begin position="1"/>
        <end position="21"/>
    </location>
</feature>
<dbReference type="FunFam" id="1.10.10.10:FF:000014">
    <property type="entry name" value="Cullin 1"/>
    <property type="match status" value="1"/>
</dbReference>
<dbReference type="AlphaFoldDB" id="A0A9W8N2E7"/>
<dbReference type="PROSITE" id="PS50069">
    <property type="entry name" value="CULLIN_2"/>
    <property type="match status" value="1"/>
</dbReference>
<accession>A0A9W8N2E7</accession>
<dbReference type="SUPFAM" id="SSF74788">
    <property type="entry name" value="Cullin repeat-like"/>
    <property type="match status" value="1"/>
</dbReference>
<dbReference type="Gene3D" id="1.10.10.10">
    <property type="entry name" value="Winged helix-like DNA-binding domain superfamily/Winged helix DNA-binding domain"/>
    <property type="match status" value="1"/>
</dbReference>
<dbReference type="InterPro" id="IPR045093">
    <property type="entry name" value="Cullin"/>
</dbReference>
<dbReference type="InterPro" id="IPR059120">
    <property type="entry name" value="Cullin-like_AB"/>
</dbReference>
<feature type="domain" description="Cullin family profile" evidence="7">
    <location>
        <begin position="422"/>
        <end position="653"/>
    </location>
</feature>
<dbReference type="Gene3D" id="1.20.1310.10">
    <property type="entry name" value="Cullin Repeats"/>
    <property type="match status" value="4"/>
</dbReference>
<dbReference type="SMART" id="SM00182">
    <property type="entry name" value="CULLIN"/>
    <property type="match status" value="1"/>
</dbReference>
<keyword evidence="2" id="KW-1017">Isopeptide bond</keyword>
<dbReference type="GO" id="GO:0031625">
    <property type="term" value="F:ubiquitin protein ligase binding"/>
    <property type="evidence" value="ECO:0007669"/>
    <property type="project" value="InterPro"/>
</dbReference>
<dbReference type="SMART" id="SM00884">
    <property type="entry name" value="Cullin_Nedd8"/>
    <property type="match status" value="1"/>
</dbReference>
<organism evidence="8 9">
    <name type="scientific">Agrocybe chaxingu</name>
    <dbReference type="NCBI Taxonomy" id="84603"/>
    <lineage>
        <taxon>Eukaryota</taxon>
        <taxon>Fungi</taxon>
        <taxon>Dikarya</taxon>
        <taxon>Basidiomycota</taxon>
        <taxon>Agaricomycotina</taxon>
        <taxon>Agaricomycetes</taxon>
        <taxon>Agaricomycetidae</taxon>
        <taxon>Agaricales</taxon>
        <taxon>Agaricineae</taxon>
        <taxon>Strophariaceae</taxon>
        <taxon>Agrocybe</taxon>
    </lineage>
</organism>
<dbReference type="SUPFAM" id="SSF75632">
    <property type="entry name" value="Cullin homology domain"/>
    <property type="match status" value="1"/>
</dbReference>
<dbReference type="PROSITE" id="PS01256">
    <property type="entry name" value="CULLIN_1"/>
    <property type="match status" value="1"/>
</dbReference>
<dbReference type="PANTHER" id="PTHR11932">
    <property type="entry name" value="CULLIN"/>
    <property type="match status" value="1"/>
</dbReference>
<dbReference type="Gene3D" id="3.30.230.130">
    <property type="entry name" value="Cullin, Chain C, Domain 2"/>
    <property type="match status" value="1"/>
</dbReference>
<reference evidence="8" key="1">
    <citation type="submission" date="2022-07" db="EMBL/GenBank/DDBJ databases">
        <title>Genome Sequence of Agrocybe chaxingu.</title>
        <authorList>
            <person name="Buettner E."/>
        </authorList>
    </citation>
    <scope>NUCLEOTIDE SEQUENCE</scope>
    <source>
        <strain evidence="8">MP-N11</strain>
    </source>
</reference>
<dbReference type="InterPro" id="IPR016159">
    <property type="entry name" value="Cullin_repeat-like_dom_sf"/>
</dbReference>
<dbReference type="OrthoDB" id="27073at2759"/>
<evidence type="ECO:0000256" key="3">
    <source>
        <dbReference type="ARBA" id="ARBA00022843"/>
    </source>
</evidence>
<comment type="caution">
    <text evidence="8">The sequence shown here is derived from an EMBL/GenBank/DDBJ whole genome shotgun (WGS) entry which is preliminary data.</text>
</comment>
<dbReference type="InterPro" id="IPR016158">
    <property type="entry name" value="Cullin_homology"/>
</dbReference>
<evidence type="ECO:0000256" key="1">
    <source>
        <dbReference type="ARBA" id="ARBA00006019"/>
    </source>
</evidence>
<dbReference type="GO" id="GO:0006511">
    <property type="term" value="P:ubiquitin-dependent protein catabolic process"/>
    <property type="evidence" value="ECO:0007669"/>
    <property type="project" value="InterPro"/>
</dbReference>
<proteinExistence type="inferred from homology"/>
<keyword evidence="3" id="KW-0832">Ubl conjugation</keyword>
<feature type="region of interest" description="Disordered" evidence="6">
    <location>
        <begin position="352"/>
        <end position="372"/>
    </location>
</feature>
<dbReference type="InterPro" id="IPR036317">
    <property type="entry name" value="Cullin_homology_sf"/>
</dbReference>
<name>A0A9W8N2E7_9AGAR</name>
<evidence type="ECO:0000256" key="2">
    <source>
        <dbReference type="ARBA" id="ARBA00022499"/>
    </source>
</evidence>
<dbReference type="FunFam" id="1.20.1310.10:FF:000001">
    <property type="entry name" value="Cullin 3"/>
    <property type="match status" value="1"/>
</dbReference>
<dbReference type="Pfam" id="PF10557">
    <property type="entry name" value="Cullin_Nedd8"/>
    <property type="match status" value="1"/>
</dbReference>
<dbReference type="Pfam" id="PF00888">
    <property type="entry name" value="Cullin"/>
    <property type="match status" value="1"/>
</dbReference>
<dbReference type="GO" id="GO:0031461">
    <property type="term" value="C:cullin-RING ubiquitin ligase complex"/>
    <property type="evidence" value="ECO:0007669"/>
    <property type="project" value="InterPro"/>
</dbReference>
<evidence type="ECO:0000313" key="8">
    <source>
        <dbReference type="EMBL" id="KAJ3517936.1"/>
    </source>
</evidence>
<dbReference type="InterPro" id="IPR036390">
    <property type="entry name" value="WH_DNA-bd_sf"/>
</dbReference>
<evidence type="ECO:0000256" key="5">
    <source>
        <dbReference type="RuleBase" id="RU003829"/>
    </source>
</evidence>
<sequence>MATGTGSRRGRAKIMAPRKHGPEFSAEKTWSELARNIREIQDQNASNLSFEENHRFAYNMVLNKHGEMLYSGLKRLVAEDLETLATRNIVPHFPSGTKDPSVQSGEDDLLLASLKAVWTRHINNMVRLGQILKYMDRVYTQTAKVPATNDLGLQLFLKHIIRPPIKDHVLAAILNQIRHERNGYVIDRSTMKGCVDVYLSLEGDMHSTTIYKLDLEPAILKESESFYKREGEELLNSSTAPIFLQSVEQRLKAEEDRVHHYLSSHTKPHLLQILQDNLLSPHLGAVISKENSGLDAMLDNNKTDDLSRLYRLCVMVPQGLPYLKSALKESIVRRGKEINGGSTEDDFIDVEGDLESTDKKGKGKGKTRGPAPGIQPAITWVESVLGLKDKFDAVWEASFQKDREVESAINGAFASFINMNEKCSEFISLFIDDHLKRGLKGKNETEVDEILDKTITVFRFIAEKDVFERYYKGHLAKRLLHGRSVSDDAERGMLAKLKVECGIQFTQKMEGMFTDMRISSDTTRAYLDHVSKTTAPEIELGVIVMTSNAWPMNHSPSSCILPSVMSKATKSFEQFYFSRHSGRRLTWQYSLGNADVIVQFKARSHELNVSTFGLVVLLLFESLGDGDFLSYQDIKDATEIEEVELKRQLQSLACAKWKVLQKHPSGRDINSDDTFSFNDGFSCPMKKVKIGLISSKVENRAERKETRDRIDEERKHQMEACIVRVMKNRKHMTHNDLITEVTVQLTSKYHPEPLAIKKRIEQLIEREYLERCEDRKSYNYLA</sequence>
<evidence type="ECO:0000313" key="9">
    <source>
        <dbReference type="Proteomes" id="UP001148786"/>
    </source>
</evidence>
<dbReference type="SUPFAM" id="SSF46785">
    <property type="entry name" value="Winged helix' DNA-binding domain"/>
    <property type="match status" value="1"/>
</dbReference>
<evidence type="ECO:0000256" key="6">
    <source>
        <dbReference type="SAM" id="MobiDB-lite"/>
    </source>
</evidence>
<keyword evidence="9" id="KW-1185">Reference proteome</keyword>
<dbReference type="Pfam" id="PF26557">
    <property type="entry name" value="Cullin_AB"/>
    <property type="match status" value="1"/>
</dbReference>
<feature type="compositionally biased region" description="Basic residues" evidence="6">
    <location>
        <begin position="8"/>
        <end position="19"/>
    </location>
</feature>
<dbReference type="Proteomes" id="UP001148786">
    <property type="component" value="Unassembled WGS sequence"/>
</dbReference>
<evidence type="ECO:0000256" key="4">
    <source>
        <dbReference type="PROSITE-ProRule" id="PRU00330"/>
    </source>
</evidence>
<dbReference type="InterPro" id="IPR001373">
    <property type="entry name" value="Cullin_N"/>
</dbReference>
<dbReference type="InterPro" id="IPR036388">
    <property type="entry name" value="WH-like_DNA-bd_sf"/>
</dbReference>
<gene>
    <name evidence="8" type="ORF">NLJ89_g184</name>
</gene>
<dbReference type="InterPro" id="IPR016157">
    <property type="entry name" value="Cullin_CS"/>
</dbReference>
<protein>
    <recommendedName>
        <fullName evidence="7">Cullin family profile domain-containing protein</fullName>
    </recommendedName>
</protein>
<evidence type="ECO:0000259" key="7">
    <source>
        <dbReference type="PROSITE" id="PS50069"/>
    </source>
</evidence>
<dbReference type="FunFam" id="1.20.1310.10:FF:000002">
    <property type="entry name" value="cullin-3 isoform X1"/>
    <property type="match status" value="1"/>
</dbReference>
<comment type="similarity">
    <text evidence="1 4 5">Belongs to the cullin family.</text>
</comment>